<dbReference type="InterPro" id="IPR009057">
    <property type="entry name" value="Homeodomain-like_sf"/>
</dbReference>
<evidence type="ECO:0000256" key="1">
    <source>
        <dbReference type="ARBA" id="ARBA00023125"/>
    </source>
</evidence>
<dbReference type="PROSITE" id="PS50977">
    <property type="entry name" value="HTH_TETR_2"/>
    <property type="match status" value="1"/>
</dbReference>
<evidence type="ECO:0000313" key="5">
    <source>
        <dbReference type="Proteomes" id="UP001597109"/>
    </source>
</evidence>
<sequence>MNKKTDLMNAAVHLFSIKGFHQTSVQEIAQAVDISKGAFYKHYDSKESLLIGILKRYQTETLAEMERLYISEDLGPKEAFTKKLAFELESVLADRDFFIMVFKDMPTGDNEHLTALMQEMRSSSSKFHQKSLLEAFGTDIEPFLEDLTIVVEGILKEYMITIILDNRQVSMDKLSRFIASSIEAITEQLNGMEAVFTAKDAGGELSINSLFADMETKIKLYSKNTTPLLGSLDLLRQELQQKEPRDFLVDALTAYLMQEKQIEKEILLLKNHH</sequence>
<keyword evidence="1 2" id="KW-0238">DNA-binding</keyword>
<gene>
    <name evidence="4" type="ORF">ACFQ1X_07555</name>
</gene>
<reference evidence="5" key="1">
    <citation type="journal article" date="2019" name="Int. J. Syst. Evol. Microbiol.">
        <title>The Global Catalogue of Microorganisms (GCM) 10K type strain sequencing project: providing services to taxonomists for standard genome sequencing and annotation.</title>
        <authorList>
            <consortium name="The Broad Institute Genomics Platform"/>
            <consortium name="The Broad Institute Genome Sequencing Center for Infectious Disease"/>
            <person name="Wu L."/>
            <person name="Ma J."/>
        </authorList>
    </citation>
    <scope>NUCLEOTIDE SEQUENCE [LARGE SCALE GENOMIC DNA]</scope>
    <source>
        <strain evidence="5">CCUG 56756</strain>
    </source>
</reference>
<dbReference type="PANTHER" id="PTHR43479:SF22">
    <property type="entry name" value="TRANSCRIPTIONAL REGULATOR, TETR FAMILY"/>
    <property type="match status" value="1"/>
</dbReference>
<feature type="DNA-binding region" description="H-T-H motif" evidence="2">
    <location>
        <begin position="24"/>
        <end position="43"/>
    </location>
</feature>
<dbReference type="InterPro" id="IPR001647">
    <property type="entry name" value="HTH_TetR"/>
</dbReference>
<evidence type="ECO:0000313" key="4">
    <source>
        <dbReference type="EMBL" id="MFD1031291.1"/>
    </source>
</evidence>
<dbReference type="PANTHER" id="PTHR43479">
    <property type="entry name" value="ACREF/ENVCD OPERON REPRESSOR-RELATED"/>
    <property type="match status" value="1"/>
</dbReference>
<proteinExistence type="predicted"/>
<dbReference type="EMBL" id="JBHTKI010000008">
    <property type="protein sequence ID" value="MFD1031291.1"/>
    <property type="molecule type" value="Genomic_DNA"/>
</dbReference>
<dbReference type="RefSeq" id="WP_144838009.1">
    <property type="nucleotide sequence ID" value="NZ_JBHTKI010000008.1"/>
</dbReference>
<dbReference type="Proteomes" id="UP001597109">
    <property type="component" value="Unassembled WGS sequence"/>
</dbReference>
<evidence type="ECO:0000259" key="3">
    <source>
        <dbReference type="PROSITE" id="PS50977"/>
    </source>
</evidence>
<protein>
    <submittedName>
        <fullName evidence="4">TetR/AcrR family transcriptional regulator</fullName>
    </submittedName>
</protein>
<evidence type="ECO:0000256" key="2">
    <source>
        <dbReference type="PROSITE-ProRule" id="PRU00335"/>
    </source>
</evidence>
<feature type="domain" description="HTH tetR-type" evidence="3">
    <location>
        <begin position="1"/>
        <end position="61"/>
    </location>
</feature>
<accession>A0ABW3LD12</accession>
<comment type="caution">
    <text evidence="4">The sequence shown here is derived from an EMBL/GenBank/DDBJ whole genome shotgun (WGS) entry which is preliminary data.</text>
</comment>
<dbReference type="PRINTS" id="PR00455">
    <property type="entry name" value="HTHTETR"/>
</dbReference>
<organism evidence="4 5">
    <name type="scientific">Metaplanococcus flavidus</name>
    <dbReference type="NCBI Taxonomy" id="569883"/>
    <lineage>
        <taxon>Bacteria</taxon>
        <taxon>Bacillati</taxon>
        <taxon>Bacillota</taxon>
        <taxon>Bacilli</taxon>
        <taxon>Bacillales</taxon>
        <taxon>Caryophanaceae</taxon>
        <taxon>Metaplanococcus</taxon>
    </lineage>
</organism>
<dbReference type="Pfam" id="PF00440">
    <property type="entry name" value="TetR_N"/>
    <property type="match status" value="1"/>
</dbReference>
<dbReference type="SUPFAM" id="SSF46689">
    <property type="entry name" value="Homeodomain-like"/>
    <property type="match status" value="1"/>
</dbReference>
<dbReference type="Gene3D" id="1.10.357.10">
    <property type="entry name" value="Tetracycline Repressor, domain 2"/>
    <property type="match status" value="1"/>
</dbReference>
<keyword evidence="5" id="KW-1185">Reference proteome</keyword>
<name>A0ABW3LD12_9BACL</name>
<dbReference type="InterPro" id="IPR050624">
    <property type="entry name" value="HTH-type_Tx_Regulator"/>
</dbReference>